<dbReference type="SUPFAM" id="SSF51182">
    <property type="entry name" value="RmlC-like cupins"/>
    <property type="match status" value="1"/>
</dbReference>
<evidence type="ECO:0000313" key="3">
    <source>
        <dbReference type="Proteomes" id="UP000229730"/>
    </source>
</evidence>
<sequence length="160" mass="18512">MVECSNMIRTMDILVELGRGISAKPVQWCKGLYNKIRTIWEGHRPWGYYKVLENTSHRKVKTIHVTPGKRLSLQKHRHRSEYWLVAEGCGLVEVNDKELLLEPGNSIAIPQDTTHRVTNVGKEPLVFVEIQVGDYLEEDDIIRLEDDYGRRTAETQKSQI</sequence>
<comment type="caution">
    <text evidence="2">The sequence shown here is derived from an EMBL/GenBank/DDBJ whole genome shotgun (WGS) entry which is preliminary data.</text>
</comment>
<keyword evidence="3" id="KW-1185">Reference proteome</keyword>
<dbReference type="GO" id="GO:0009298">
    <property type="term" value="P:GDP-mannose biosynthetic process"/>
    <property type="evidence" value="ECO:0007669"/>
    <property type="project" value="TreeGrafter"/>
</dbReference>
<reference evidence="2 3" key="1">
    <citation type="submission" date="2017-10" db="EMBL/GenBank/DDBJ databases">
        <title>Frigbacter circumglobatus gen. nov. sp. nov., isolated from sediment cultured in situ.</title>
        <authorList>
            <person name="Zhao Z."/>
        </authorList>
    </citation>
    <scope>NUCLEOTIDE SEQUENCE [LARGE SCALE GENOMIC DNA]</scope>
    <source>
        <strain evidence="2 3">ZYL</strain>
    </source>
</reference>
<evidence type="ECO:0000259" key="1">
    <source>
        <dbReference type="Pfam" id="PF01050"/>
    </source>
</evidence>
<dbReference type="GO" id="GO:0016853">
    <property type="term" value="F:isomerase activity"/>
    <property type="evidence" value="ECO:0007669"/>
    <property type="project" value="UniProtKB-KW"/>
</dbReference>
<feature type="domain" description="Mannose-6-phosphate isomerase type II C-terminal" evidence="1">
    <location>
        <begin position="40"/>
        <end position="146"/>
    </location>
</feature>
<dbReference type="InterPro" id="IPR001538">
    <property type="entry name" value="Man6P_isomerase-2_C"/>
</dbReference>
<dbReference type="GO" id="GO:0004475">
    <property type="term" value="F:mannose-1-phosphate guanylyltransferase (GTP) activity"/>
    <property type="evidence" value="ECO:0007669"/>
    <property type="project" value="TreeGrafter"/>
</dbReference>
<gene>
    <name evidence="2" type="ORF">CRD36_03625</name>
</gene>
<dbReference type="Proteomes" id="UP000229730">
    <property type="component" value="Unassembled WGS sequence"/>
</dbReference>
<keyword evidence="2" id="KW-0413">Isomerase</keyword>
<dbReference type="EMBL" id="PDEM01000009">
    <property type="protein sequence ID" value="PHZ85782.1"/>
    <property type="molecule type" value="Genomic_DNA"/>
</dbReference>
<dbReference type="PANTHER" id="PTHR46390:SF1">
    <property type="entry name" value="MANNOSE-1-PHOSPHATE GUANYLYLTRANSFERASE"/>
    <property type="match status" value="1"/>
</dbReference>
<dbReference type="Gene3D" id="2.60.120.10">
    <property type="entry name" value="Jelly Rolls"/>
    <property type="match status" value="1"/>
</dbReference>
<evidence type="ECO:0000313" key="2">
    <source>
        <dbReference type="EMBL" id="PHZ85782.1"/>
    </source>
</evidence>
<dbReference type="Pfam" id="PF01050">
    <property type="entry name" value="MannoseP_isomer"/>
    <property type="match status" value="1"/>
</dbReference>
<dbReference type="InterPro" id="IPR051161">
    <property type="entry name" value="Mannose-6P_isomerase_type2"/>
</dbReference>
<proteinExistence type="predicted"/>
<name>A0A2G4YTW7_9PROT</name>
<dbReference type="GO" id="GO:0005976">
    <property type="term" value="P:polysaccharide metabolic process"/>
    <property type="evidence" value="ECO:0007669"/>
    <property type="project" value="InterPro"/>
</dbReference>
<organism evidence="2 3">
    <name type="scientific">Paremcibacter congregatus</name>
    <dbReference type="NCBI Taxonomy" id="2043170"/>
    <lineage>
        <taxon>Bacteria</taxon>
        <taxon>Pseudomonadati</taxon>
        <taxon>Pseudomonadota</taxon>
        <taxon>Alphaproteobacteria</taxon>
        <taxon>Emcibacterales</taxon>
        <taxon>Emcibacteraceae</taxon>
        <taxon>Paremcibacter</taxon>
    </lineage>
</organism>
<protein>
    <submittedName>
        <fullName evidence="2">Mannose-6-phosphate isomerase</fullName>
    </submittedName>
</protein>
<dbReference type="PANTHER" id="PTHR46390">
    <property type="entry name" value="MANNOSE-1-PHOSPHATE GUANYLYLTRANSFERASE"/>
    <property type="match status" value="1"/>
</dbReference>
<dbReference type="CDD" id="cd02213">
    <property type="entry name" value="cupin_PMI_typeII_C"/>
    <property type="match status" value="1"/>
</dbReference>
<dbReference type="InterPro" id="IPR014710">
    <property type="entry name" value="RmlC-like_jellyroll"/>
</dbReference>
<accession>A0A2G4YTW7</accession>
<dbReference type="InterPro" id="IPR011051">
    <property type="entry name" value="RmlC_Cupin_sf"/>
</dbReference>
<dbReference type="AlphaFoldDB" id="A0A2G4YTW7"/>
<dbReference type="InParanoid" id="A0A2G4YTW7"/>
<dbReference type="OrthoDB" id="9806359at2"/>